<dbReference type="Proteomes" id="UP001153636">
    <property type="component" value="Chromosome 19"/>
</dbReference>
<proteinExistence type="predicted"/>
<organism evidence="6 7">
    <name type="scientific">Psylliodes chrysocephalus</name>
    <dbReference type="NCBI Taxonomy" id="3402493"/>
    <lineage>
        <taxon>Eukaryota</taxon>
        <taxon>Metazoa</taxon>
        <taxon>Ecdysozoa</taxon>
        <taxon>Arthropoda</taxon>
        <taxon>Hexapoda</taxon>
        <taxon>Insecta</taxon>
        <taxon>Pterygota</taxon>
        <taxon>Neoptera</taxon>
        <taxon>Endopterygota</taxon>
        <taxon>Coleoptera</taxon>
        <taxon>Polyphaga</taxon>
        <taxon>Cucujiformia</taxon>
        <taxon>Chrysomeloidea</taxon>
        <taxon>Chrysomelidae</taxon>
        <taxon>Galerucinae</taxon>
        <taxon>Alticini</taxon>
        <taxon>Psylliodes</taxon>
    </lineage>
</organism>
<feature type="compositionally biased region" description="Gly residues" evidence="4">
    <location>
        <begin position="546"/>
        <end position="562"/>
    </location>
</feature>
<dbReference type="GO" id="GO:0045727">
    <property type="term" value="P:positive regulation of translation"/>
    <property type="evidence" value="ECO:0007669"/>
    <property type="project" value="TreeGrafter"/>
</dbReference>
<dbReference type="SMART" id="SM00715">
    <property type="entry name" value="LA"/>
    <property type="match status" value="1"/>
</dbReference>
<keyword evidence="7" id="KW-1185">Reference proteome</keyword>
<dbReference type="CDD" id="cd08031">
    <property type="entry name" value="LARP_4_5_like"/>
    <property type="match status" value="1"/>
</dbReference>
<dbReference type="OrthoDB" id="10046764at2759"/>
<sequence>MNGDVGKVPSGVVYNTTPETSSAMGSHPEYVAVNGVAEGAEGPSPLPPSAPQDNASQSAYPLPQLKQMLSQQLEYYFSRENLANDTYLLSQMDNDQYVPIWTVANFNQVKKLTKDIKLITEVLRESPNVQVDEEGVKVRPNHKRCIVILREIPDNTPIEEVKNLFSGENCPRFISCEFAHNSSWYVTFESDEDAQRAYRYLREEVREFQGKPIMARIKAKPMNRLPIPPVTAVKNGFRATPPPTAVYDPAAYPPGQQRFIYANGTPGQPVAAYNQVIYPPYQQQQFYASVAWPPSAPGYFDISTVFQVNGLAPQSFKHPAYRTNQNRPRKQSRSAAQSDQSSQGSSQGGGSGSSNNGQGSSRPSTSYQGRSHSPSSTSKSNKGTALEGAIPKTSHIHNVTNDNDAHIANHSASLGLSGMHSDPVEMYRFIQPPPSIKEVIPPRHRRKKRDEDNVLNGQSVQTQTRDMVNSRGAEFDLIEEAFPPLPGLESGSQTTYKHQSITNSAVEVLPTSQSMAEPQQGPQAGHWGENRLADVVKGTAKFKGSTAGGGGSSKESSSGGGDDSPRAVSPQQLPPCNQTIRQNSVSTSTGPPECKDASTESGDIQLSTVTLTPPSSPEKLVPALPIKCTMADKSTKTDDALLNGDLDVLCPTTTNAATMTTVVPTEAPSRIGAVISSSSSSKNHVPVHRQDSKSETSRHVSISPPPTMDYSGNPPRKSYAQVAQHHKEAKELQAKEKQIDAPSTTVAATKSTQSITNYNSINTRGQIERDNKDSRDNGPQRTDSSSSGNQQRYNGMNRGGARSQRRRTEMRTSQLRDFVTPRSPK</sequence>
<dbReference type="PANTHER" id="PTHR22792">
    <property type="entry name" value="LUPUS LA PROTEIN-RELATED"/>
    <property type="match status" value="1"/>
</dbReference>
<dbReference type="InterPro" id="IPR058699">
    <property type="entry name" value="RRM_LARP4/4B"/>
</dbReference>
<evidence type="ECO:0000256" key="3">
    <source>
        <dbReference type="PROSITE-ProRule" id="PRU00332"/>
    </source>
</evidence>
<dbReference type="SUPFAM" id="SSF54928">
    <property type="entry name" value="RNA-binding domain, RBD"/>
    <property type="match status" value="1"/>
</dbReference>
<dbReference type="GO" id="GO:0003730">
    <property type="term" value="F:mRNA 3'-UTR binding"/>
    <property type="evidence" value="ECO:0007669"/>
    <property type="project" value="TreeGrafter"/>
</dbReference>
<dbReference type="Pfam" id="PF05383">
    <property type="entry name" value="La"/>
    <property type="match status" value="1"/>
</dbReference>
<dbReference type="InterPro" id="IPR036388">
    <property type="entry name" value="WH-like_DNA-bd_sf"/>
</dbReference>
<evidence type="ECO:0000256" key="4">
    <source>
        <dbReference type="SAM" id="MobiDB-lite"/>
    </source>
</evidence>
<feature type="compositionally biased region" description="Polar residues" evidence="4">
    <location>
        <begin position="741"/>
        <end position="765"/>
    </location>
</feature>
<feature type="compositionally biased region" description="Polar residues" evidence="4">
    <location>
        <begin position="569"/>
        <end position="590"/>
    </location>
</feature>
<feature type="region of interest" description="Disordered" evidence="4">
    <location>
        <begin position="675"/>
        <end position="825"/>
    </location>
</feature>
<dbReference type="SUPFAM" id="SSF46785">
    <property type="entry name" value="Winged helix' DNA-binding domain"/>
    <property type="match status" value="1"/>
</dbReference>
<gene>
    <name evidence="6" type="ORF">PSYICH_LOCUS6163</name>
</gene>
<evidence type="ECO:0000313" key="6">
    <source>
        <dbReference type="EMBL" id="CAH1105462.1"/>
    </source>
</evidence>
<evidence type="ECO:0000256" key="2">
    <source>
        <dbReference type="ARBA" id="ARBA00022884"/>
    </source>
</evidence>
<dbReference type="InterPro" id="IPR036390">
    <property type="entry name" value="WH_DNA-bd_sf"/>
</dbReference>
<evidence type="ECO:0000313" key="7">
    <source>
        <dbReference type="Proteomes" id="UP001153636"/>
    </source>
</evidence>
<dbReference type="AlphaFoldDB" id="A0A9P0CL97"/>
<accession>A0A9P0CL97</accession>
<feature type="compositionally biased region" description="Low complexity" evidence="4">
    <location>
        <begin position="371"/>
        <end position="380"/>
    </location>
</feature>
<dbReference type="Gene3D" id="1.10.10.10">
    <property type="entry name" value="Winged helix-like DNA-binding domain superfamily/Winged helix DNA-binding domain"/>
    <property type="match status" value="1"/>
</dbReference>
<dbReference type="PANTHER" id="PTHR22792:SF131">
    <property type="entry name" value="LA-RELATED PROTEIN LARP4B"/>
    <property type="match status" value="1"/>
</dbReference>
<dbReference type="CDD" id="cd12430">
    <property type="entry name" value="RRM_LARP4_5_like"/>
    <property type="match status" value="1"/>
</dbReference>
<reference evidence="6" key="1">
    <citation type="submission" date="2022-01" db="EMBL/GenBank/DDBJ databases">
        <authorList>
            <person name="King R."/>
        </authorList>
    </citation>
    <scope>NUCLEOTIDE SEQUENCE</scope>
</reference>
<keyword evidence="1" id="KW-0597">Phosphoprotein</keyword>
<evidence type="ECO:0000259" key="5">
    <source>
        <dbReference type="PROSITE" id="PS50961"/>
    </source>
</evidence>
<feature type="compositionally biased region" description="Basic and acidic residues" evidence="4">
    <location>
        <begin position="725"/>
        <end position="739"/>
    </location>
</feature>
<feature type="compositionally biased region" description="Low complexity" evidence="4">
    <location>
        <begin position="333"/>
        <end position="345"/>
    </location>
</feature>
<feature type="compositionally biased region" description="Polar residues" evidence="4">
    <location>
        <begin position="779"/>
        <end position="794"/>
    </location>
</feature>
<feature type="region of interest" description="Disordered" evidence="4">
    <location>
        <begin position="541"/>
        <end position="603"/>
    </location>
</feature>
<dbReference type="InterPro" id="IPR045180">
    <property type="entry name" value="La_dom_prot"/>
</dbReference>
<feature type="compositionally biased region" description="Polar residues" evidence="4">
    <location>
        <begin position="455"/>
        <end position="467"/>
    </location>
</feature>
<feature type="compositionally biased region" description="Basic and acidic residues" evidence="4">
    <location>
        <begin position="766"/>
        <end position="778"/>
    </location>
</feature>
<name>A0A9P0CL97_9CUCU</name>
<protein>
    <recommendedName>
        <fullName evidence="5">HTH La-type RNA-binding domain-containing protein</fullName>
    </recommendedName>
</protein>
<dbReference type="InterPro" id="IPR006630">
    <property type="entry name" value="La_HTH"/>
</dbReference>
<dbReference type="GO" id="GO:0010494">
    <property type="term" value="C:cytoplasmic stress granule"/>
    <property type="evidence" value="ECO:0007669"/>
    <property type="project" value="TreeGrafter"/>
</dbReference>
<dbReference type="Pfam" id="PF26088">
    <property type="entry name" value="RRM_LARP4"/>
    <property type="match status" value="1"/>
</dbReference>
<feature type="region of interest" description="Disordered" evidence="4">
    <location>
        <begin position="316"/>
        <end position="385"/>
    </location>
</feature>
<feature type="region of interest" description="Disordered" evidence="4">
    <location>
        <begin position="1"/>
        <end position="58"/>
    </location>
</feature>
<dbReference type="InterPro" id="IPR035979">
    <property type="entry name" value="RBD_domain_sf"/>
</dbReference>
<dbReference type="PROSITE" id="PS50961">
    <property type="entry name" value="HTH_LA"/>
    <property type="match status" value="1"/>
</dbReference>
<feature type="domain" description="HTH La-type RNA-binding" evidence="5">
    <location>
        <begin position="59"/>
        <end position="148"/>
    </location>
</feature>
<feature type="compositionally biased region" description="Polar residues" evidence="4">
    <location>
        <begin position="13"/>
        <end position="24"/>
    </location>
</feature>
<feature type="compositionally biased region" description="Low complexity" evidence="4">
    <location>
        <begin position="353"/>
        <end position="362"/>
    </location>
</feature>
<dbReference type="GO" id="GO:0005829">
    <property type="term" value="C:cytosol"/>
    <property type="evidence" value="ECO:0007669"/>
    <property type="project" value="TreeGrafter"/>
</dbReference>
<dbReference type="EMBL" id="OV651831">
    <property type="protein sequence ID" value="CAH1105462.1"/>
    <property type="molecule type" value="Genomic_DNA"/>
</dbReference>
<feature type="region of interest" description="Disordered" evidence="4">
    <location>
        <begin position="435"/>
        <end position="467"/>
    </location>
</feature>
<feature type="compositionally biased region" description="Basic and acidic residues" evidence="4">
    <location>
        <begin position="688"/>
        <end position="698"/>
    </location>
</feature>
<evidence type="ECO:0000256" key="1">
    <source>
        <dbReference type="ARBA" id="ARBA00022553"/>
    </source>
</evidence>
<keyword evidence="2 3" id="KW-0694">RNA-binding</keyword>